<reference evidence="2" key="1">
    <citation type="submission" date="2018-05" db="EMBL/GenBank/DDBJ databases">
        <authorList>
            <person name="Lanie J.A."/>
            <person name="Ng W.-L."/>
            <person name="Kazmierczak K.M."/>
            <person name="Andrzejewski T.M."/>
            <person name="Davidsen T.M."/>
            <person name="Wayne K.J."/>
            <person name="Tettelin H."/>
            <person name="Glass J.I."/>
            <person name="Rusch D."/>
            <person name="Podicherti R."/>
            <person name="Tsui H.-C.T."/>
            <person name="Winkler M.E."/>
        </authorList>
    </citation>
    <scope>NUCLEOTIDE SEQUENCE</scope>
</reference>
<sequence>MKNRPPFKQALTFDDVLLVPQGSTVLPRDVDLGSRLTKKIAL</sequence>
<organism evidence="2">
    <name type="scientific">marine metagenome</name>
    <dbReference type="NCBI Taxonomy" id="408172"/>
    <lineage>
        <taxon>unclassified sequences</taxon>
        <taxon>metagenomes</taxon>
        <taxon>ecological metagenomes</taxon>
    </lineage>
</organism>
<dbReference type="Gene3D" id="3.20.20.70">
    <property type="entry name" value="Aldolase class I"/>
    <property type="match status" value="1"/>
</dbReference>
<protein>
    <recommendedName>
        <fullName evidence="1">IMP dehydrogenase/GMP reductase domain-containing protein</fullName>
    </recommendedName>
</protein>
<name>A0A382CJE2_9ZZZZ</name>
<evidence type="ECO:0000259" key="1">
    <source>
        <dbReference type="Pfam" id="PF00478"/>
    </source>
</evidence>
<feature type="domain" description="IMP dehydrogenase/GMP reductase" evidence="1">
    <location>
        <begin position="10"/>
        <end position="42"/>
    </location>
</feature>
<gene>
    <name evidence="2" type="ORF">METZ01_LOCUS178605</name>
</gene>
<dbReference type="AlphaFoldDB" id="A0A382CJE2"/>
<dbReference type="InterPro" id="IPR013785">
    <property type="entry name" value="Aldolase_TIM"/>
</dbReference>
<accession>A0A382CJE2</accession>
<dbReference type="Pfam" id="PF00478">
    <property type="entry name" value="IMPDH"/>
    <property type="match status" value="1"/>
</dbReference>
<proteinExistence type="predicted"/>
<feature type="non-terminal residue" evidence="2">
    <location>
        <position position="1"/>
    </location>
</feature>
<dbReference type="GO" id="GO:0003824">
    <property type="term" value="F:catalytic activity"/>
    <property type="evidence" value="ECO:0007669"/>
    <property type="project" value="InterPro"/>
</dbReference>
<dbReference type="InterPro" id="IPR001093">
    <property type="entry name" value="IMP_DH_GMPRt"/>
</dbReference>
<feature type="non-terminal residue" evidence="2">
    <location>
        <position position="42"/>
    </location>
</feature>
<dbReference type="EMBL" id="UINC01034622">
    <property type="protein sequence ID" value="SVB25751.1"/>
    <property type="molecule type" value="Genomic_DNA"/>
</dbReference>
<dbReference type="SUPFAM" id="SSF51412">
    <property type="entry name" value="Inosine monophosphate dehydrogenase (IMPDH)"/>
    <property type="match status" value="1"/>
</dbReference>
<evidence type="ECO:0000313" key="2">
    <source>
        <dbReference type="EMBL" id="SVB25751.1"/>
    </source>
</evidence>